<keyword evidence="2" id="KW-0808">Transferase</keyword>
<dbReference type="GO" id="GO:0016747">
    <property type="term" value="F:acyltransferase activity, transferring groups other than amino-acyl groups"/>
    <property type="evidence" value="ECO:0007669"/>
    <property type="project" value="InterPro"/>
</dbReference>
<dbReference type="EMBL" id="VIGB01000003">
    <property type="protein sequence ID" value="TQF06972.1"/>
    <property type="molecule type" value="Genomic_DNA"/>
</dbReference>
<evidence type="ECO:0000313" key="3">
    <source>
        <dbReference type="Proteomes" id="UP000319103"/>
    </source>
</evidence>
<dbReference type="Pfam" id="PF13302">
    <property type="entry name" value="Acetyltransf_3"/>
    <property type="match status" value="1"/>
</dbReference>
<dbReference type="PROSITE" id="PS51186">
    <property type="entry name" value="GNAT"/>
    <property type="match status" value="1"/>
</dbReference>
<reference evidence="2 3" key="1">
    <citation type="submission" date="2019-06" db="EMBL/GenBank/DDBJ databases">
        <title>Description of Kitasatospora acidophila sp. nov. isolated from pine grove soil, and reclassification of Streptomyces novaecaesareae to Kitasatospora novaeceasareae comb. nov.</title>
        <authorList>
            <person name="Kim M.J."/>
        </authorList>
    </citation>
    <scope>NUCLEOTIDE SEQUENCE [LARGE SCALE GENOMIC DNA]</scope>
    <source>
        <strain evidence="2 3">MMS16-CNU292</strain>
    </source>
</reference>
<protein>
    <submittedName>
        <fullName evidence="2">GNAT family N-acetyltransferase</fullName>
    </submittedName>
</protein>
<comment type="caution">
    <text evidence="2">The sequence shown here is derived from an EMBL/GenBank/DDBJ whole genome shotgun (WGS) entry which is preliminary data.</text>
</comment>
<dbReference type="InterPro" id="IPR000182">
    <property type="entry name" value="GNAT_dom"/>
</dbReference>
<dbReference type="RefSeq" id="WP_141637377.1">
    <property type="nucleotide sequence ID" value="NZ_VIGB01000003.1"/>
</dbReference>
<evidence type="ECO:0000313" key="2">
    <source>
        <dbReference type="EMBL" id="TQF06972.1"/>
    </source>
</evidence>
<proteinExistence type="predicted"/>
<dbReference type="AlphaFoldDB" id="A0A540WDE5"/>
<dbReference type="Proteomes" id="UP000319103">
    <property type="component" value="Unassembled WGS sequence"/>
</dbReference>
<organism evidence="2 3">
    <name type="scientific">Kitasatospora acidiphila</name>
    <dbReference type="NCBI Taxonomy" id="2567942"/>
    <lineage>
        <taxon>Bacteria</taxon>
        <taxon>Bacillati</taxon>
        <taxon>Actinomycetota</taxon>
        <taxon>Actinomycetes</taxon>
        <taxon>Kitasatosporales</taxon>
        <taxon>Streptomycetaceae</taxon>
        <taxon>Kitasatospora</taxon>
    </lineage>
</organism>
<accession>A0A540WDE5</accession>
<keyword evidence="3" id="KW-1185">Reference proteome</keyword>
<gene>
    <name evidence="2" type="ORF">E6W39_38290</name>
</gene>
<dbReference type="InterPro" id="IPR016181">
    <property type="entry name" value="Acyl_CoA_acyltransferase"/>
</dbReference>
<name>A0A540WDE5_9ACTN</name>
<dbReference type="SUPFAM" id="SSF55729">
    <property type="entry name" value="Acyl-CoA N-acyltransferases (Nat)"/>
    <property type="match status" value="1"/>
</dbReference>
<sequence length="200" mass="21986">MNRTTVQPPATLPVLETALVRLRDHRADDLDAMRLVWGDQAGMRHLSTGVMDDTRIRRRLDEAVATAAAAPRRHYQLAACLQGDDRPVGGIRLDIEDATTGYSGVFTMARHLRGSGCAPDIGWLMLKLAFAELGLTRVWSMASLENTDAVRAITRFGFTPTGETERYFAEAFDTTMRLVTMEILADTWRAMPVPGGPGPA</sequence>
<dbReference type="OrthoDB" id="9132139at2"/>
<feature type="domain" description="N-acetyltransferase" evidence="1">
    <location>
        <begin position="20"/>
        <end position="186"/>
    </location>
</feature>
<evidence type="ECO:0000259" key="1">
    <source>
        <dbReference type="PROSITE" id="PS51186"/>
    </source>
</evidence>
<dbReference type="Gene3D" id="3.40.630.30">
    <property type="match status" value="1"/>
</dbReference>